<evidence type="ECO:0000313" key="2">
    <source>
        <dbReference type="Proteomes" id="UP000019140"/>
    </source>
</evidence>
<dbReference type="AlphaFoldDB" id="W4LU27"/>
<organism evidence="1 2">
    <name type="scientific">Candidatus Entotheonella gemina</name>
    <dbReference type="NCBI Taxonomy" id="1429439"/>
    <lineage>
        <taxon>Bacteria</taxon>
        <taxon>Pseudomonadati</taxon>
        <taxon>Nitrospinota/Tectimicrobiota group</taxon>
        <taxon>Candidatus Tectimicrobiota</taxon>
        <taxon>Candidatus Entotheonellia</taxon>
        <taxon>Candidatus Entotheonellales</taxon>
        <taxon>Candidatus Entotheonellaceae</taxon>
        <taxon>Candidatus Entotheonella</taxon>
    </lineage>
</organism>
<comment type="caution">
    <text evidence="1">The sequence shown here is derived from an EMBL/GenBank/DDBJ whole genome shotgun (WGS) entry which is preliminary data.</text>
</comment>
<dbReference type="Proteomes" id="UP000019140">
    <property type="component" value="Unassembled WGS sequence"/>
</dbReference>
<sequence>MVGQQTKAGTMWLSDQSLLLGGNASRFTMRTK</sequence>
<dbReference type="EMBL" id="AZHX01001616">
    <property type="protein sequence ID" value="ETX01488.1"/>
    <property type="molecule type" value="Genomic_DNA"/>
</dbReference>
<protein>
    <submittedName>
        <fullName evidence="1">Uncharacterized protein</fullName>
    </submittedName>
</protein>
<keyword evidence="2" id="KW-1185">Reference proteome</keyword>
<dbReference type="HOGENOM" id="CLU_3388644_0_0_7"/>
<proteinExistence type="predicted"/>
<evidence type="ECO:0000313" key="1">
    <source>
        <dbReference type="EMBL" id="ETX01488.1"/>
    </source>
</evidence>
<reference evidence="1 2" key="1">
    <citation type="journal article" date="2014" name="Nature">
        <title>An environmental bacterial taxon with a large and distinct metabolic repertoire.</title>
        <authorList>
            <person name="Wilson M.C."/>
            <person name="Mori T."/>
            <person name="Ruckert C."/>
            <person name="Uria A.R."/>
            <person name="Helf M.J."/>
            <person name="Takada K."/>
            <person name="Gernert C."/>
            <person name="Steffens U.A."/>
            <person name="Heycke N."/>
            <person name="Schmitt S."/>
            <person name="Rinke C."/>
            <person name="Helfrich E.J."/>
            <person name="Brachmann A.O."/>
            <person name="Gurgui C."/>
            <person name="Wakimoto T."/>
            <person name="Kracht M."/>
            <person name="Crusemann M."/>
            <person name="Hentschel U."/>
            <person name="Abe I."/>
            <person name="Matsunaga S."/>
            <person name="Kalinowski J."/>
            <person name="Takeyama H."/>
            <person name="Piel J."/>
        </authorList>
    </citation>
    <scope>NUCLEOTIDE SEQUENCE [LARGE SCALE GENOMIC DNA]</scope>
    <source>
        <strain evidence="2">TSY2</strain>
    </source>
</reference>
<accession>W4LU27</accession>
<name>W4LU27_9BACT</name>
<gene>
    <name evidence="1" type="ORF">ETSY2_37160</name>
</gene>